<dbReference type="EMBL" id="CP002691">
    <property type="protein sequence ID" value="AEE51538.1"/>
    <property type="molecule type" value="Genomic_DNA"/>
</dbReference>
<protein>
    <submittedName>
        <fullName evidence="2">Uncharacterized protein</fullName>
    </submittedName>
</protein>
<keyword evidence="3" id="KW-1185">Reference proteome</keyword>
<keyword evidence="1" id="KW-0732">Signal</keyword>
<dbReference type="KEGG" id="hhy:Halhy_3686"/>
<evidence type="ECO:0000313" key="2">
    <source>
        <dbReference type="EMBL" id="AEE51538.1"/>
    </source>
</evidence>
<dbReference type="HOGENOM" id="CLU_1193470_0_0_10"/>
<name>F4KZW8_HALH1</name>
<organism evidence="2 3">
    <name type="scientific">Haliscomenobacter hydrossis (strain ATCC 27775 / DSM 1100 / LMG 10767 / O)</name>
    <dbReference type="NCBI Taxonomy" id="760192"/>
    <lineage>
        <taxon>Bacteria</taxon>
        <taxon>Pseudomonadati</taxon>
        <taxon>Bacteroidota</taxon>
        <taxon>Saprospiria</taxon>
        <taxon>Saprospirales</taxon>
        <taxon>Haliscomenobacteraceae</taxon>
        <taxon>Haliscomenobacter</taxon>
    </lineage>
</organism>
<dbReference type="AlphaFoldDB" id="F4KZW8"/>
<feature type="signal peptide" evidence="1">
    <location>
        <begin position="1"/>
        <end position="19"/>
    </location>
</feature>
<dbReference type="Proteomes" id="UP000008461">
    <property type="component" value="Chromosome"/>
</dbReference>
<feature type="chain" id="PRO_5003316288" evidence="1">
    <location>
        <begin position="20"/>
        <end position="232"/>
    </location>
</feature>
<accession>F4KZW8</accession>
<dbReference type="RefSeq" id="WP_013766077.1">
    <property type="nucleotide sequence ID" value="NC_015510.1"/>
</dbReference>
<reference key="2">
    <citation type="submission" date="2011-04" db="EMBL/GenBank/DDBJ databases">
        <title>Complete sequence of chromosome of Haliscomenobacter hydrossis DSM 1100.</title>
        <authorList>
            <consortium name="US DOE Joint Genome Institute (JGI-PGF)"/>
            <person name="Lucas S."/>
            <person name="Han J."/>
            <person name="Lapidus A."/>
            <person name="Bruce D."/>
            <person name="Goodwin L."/>
            <person name="Pitluck S."/>
            <person name="Peters L."/>
            <person name="Kyrpides N."/>
            <person name="Mavromatis K."/>
            <person name="Ivanova N."/>
            <person name="Ovchinnikova G."/>
            <person name="Pagani I."/>
            <person name="Daligault H."/>
            <person name="Detter J.C."/>
            <person name="Han C."/>
            <person name="Land M."/>
            <person name="Hauser L."/>
            <person name="Markowitz V."/>
            <person name="Cheng J.-F."/>
            <person name="Hugenholtz P."/>
            <person name="Woyke T."/>
            <person name="Wu D."/>
            <person name="Verbarg S."/>
            <person name="Frueling A."/>
            <person name="Brambilla E."/>
            <person name="Klenk H.-P."/>
            <person name="Eisen J.A."/>
        </authorList>
    </citation>
    <scope>NUCLEOTIDE SEQUENCE</scope>
    <source>
        <strain>DSM 1100</strain>
    </source>
</reference>
<reference evidence="2 3" key="1">
    <citation type="journal article" date="2011" name="Stand. Genomic Sci.">
        <title>Complete genome sequence of Haliscomenobacter hydrossis type strain (O).</title>
        <authorList>
            <consortium name="US DOE Joint Genome Institute (JGI-PGF)"/>
            <person name="Daligault H."/>
            <person name="Lapidus A."/>
            <person name="Zeytun A."/>
            <person name="Nolan M."/>
            <person name="Lucas S."/>
            <person name="Del Rio T.G."/>
            <person name="Tice H."/>
            <person name="Cheng J.F."/>
            <person name="Tapia R."/>
            <person name="Han C."/>
            <person name="Goodwin L."/>
            <person name="Pitluck S."/>
            <person name="Liolios K."/>
            <person name="Pagani I."/>
            <person name="Ivanova N."/>
            <person name="Huntemann M."/>
            <person name="Mavromatis K."/>
            <person name="Mikhailova N."/>
            <person name="Pati A."/>
            <person name="Chen A."/>
            <person name="Palaniappan K."/>
            <person name="Land M."/>
            <person name="Hauser L."/>
            <person name="Brambilla E.M."/>
            <person name="Rohde M."/>
            <person name="Verbarg S."/>
            <person name="Goker M."/>
            <person name="Bristow J."/>
            <person name="Eisen J.A."/>
            <person name="Markowitz V."/>
            <person name="Hugenholtz P."/>
            <person name="Kyrpides N.C."/>
            <person name="Klenk H.P."/>
            <person name="Woyke T."/>
        </authorList>
    </citation>
    <scope>NUCLEOTIDE SEQUENCE [LARGE SCALE GENOMIC DNA]</scope>
    <source>
        <strain evidence="3">ATCC 27775 / DSM 1100 / LMG 10767 / O</strain>
    </source>
</reference>
<evidence type="ECO:0000256" key="1">
    <source>
        <dbReference type="SAM" id="SignalP"/>
    </source>
</evidence>
<evidence type="ECO:0000313" key="3">
    <source>
        <dbReference type="Proteomes" id="UP000008461"/>
    </source>
</evidence>
<proteinExistence type="predicted"/>
<sequence length="232" mass="26515">MYKIIAQCTLLFFSLQLAAQSTNNPARVSFTLANPGLSTKVIDIRYFDYAQSKASGYGYHLGGLSSHAVNMPAGTRIYEQRKTRWQLIRVITAADAGQKINLGKTYEISHQQWLDAAWAEKYEEIYRLEKIKEQPEVETFAQKAGLDMVTFKVAGKSMIGKQVYVRAEIPGDEQNFNVGFSRKLSWSSVYRVSYPVGTRLYRCEAPYWEGKRVKESLILTVDKEKSLYLIRI</sequence>
<dbReference type="STRING" id="760192.Halhy_3686"/>
<gene>
    <name evidence="2" type="ordered locus">Halhy_3686</name>
</gene>